<evidence type="ECO:0000313" key="2">
    <source>
        <dbReference type="Proteomes" id="UP000472267"/>
    </source>
</evidence>
<reference evidence="1" key="3">
    <citation type="submission" date="2025-09" db="UniProtKB">
        <authorList>
            <consortium name="Ensembl"/>
        </authorList>
    </citation>
    <scope>IDENTIFICATION</scope>
</reference>
<dbReference type="Ensembl" id="ENSSFAT00005003838.1">
    <property type="protein sequence ID" value="ENSSFAP00005003578.1"/>
    <property type="gene ID" value="ENSSFAG00005002433.1"/>
</dbReference>
<organism evidence="1 2">
    <name type="scientific">Salarias fasciatus</name>
    <name type="common">Jewelled blenny</name>
    <name type="synonym">Blennius fasciatus</name>
    <dbReference type="NCBI Taxonomy" id="181472"/>
    <lineage>
        <taxon>Eukaryota</taxon>
        <taxon>Metazoa</taxon>
        <taxon>Chordata</taxon>
        <taxon>Craniata</taxon>
        <taxon>Vertebrata</taxon>
        <taxon>Euteleostomi</taxon>
        <taxon>Actinopterygii</taxon>
        <taxon>Neopterygii</taxon>
        <taxon>Teleostei</taxon>
        <taxon>Neoteleostei</taxon>
        <taxon>Acanthomorphata</taxon>
        <taxon>Ovalentaria</taxon>
        <taxon>Blenniimorphae</taxon>
        <taxon>Blenniiformes</taxon>
        <taxon>Blennioidei</taxon>
        <taxon>Blenniidae</taxon>
        <taxon>Salariinae</taxon>
        <taxon>Salarias</taxon>
    </lineage>
</organism>
<keyword evidence="2" id="KW-1185">Reference proteome</keyword>
<dbReference type="InterPro" id="IPR021748">
    <property type="entry name" value="DUF3314"/>
</dbReference>
<proteinExistence type="predicted"/>
<dbReference type="AlphaFoldDB" id="A0A672FBE1"/>
<dbReference type="FunCoup" id="A0A672FBE1">
    <property type="interactions" value="947"/>
</dbReference>
<evidence type="ECO:0000313" key="1">
    <source>
        <dbReference type="Ensembl" id="ENSSFAP00005003578.1"/>
    </source>
</evidence>
<dbReference type="Pfam" id="PF11771">
    <property type="entry name" value="DUF3314"/>
    <property type="match status" value="1"/>
</dbReference>
<dbReference type="InParanoid" id="A0A672FBE1"/>
<accession>A0A672FBE1</accession>
<sequence>KFSQQLCDSMEQLLLTCADENLFSVDESDPLGLSHFCIGSSQLGQLRVTSFRYCKLSPYSTQMNTGLFKRMRWNVERLREETDGDTDLYFLCYEDVIEEEGIVESKGNAAGQWSIGRWGQVLPDPDAETTFYWILCGVSLGQYVKLVDLGRDEPSSSSATDYMHQLLLSQTQHQ</sequence>
<dbReference type="Proteomes" id="UP000472267">
    <property type="component" value="Chromosome 6"/>
</dbReference>
<protein>
    <submittedName>
        <fullName evidence="1">Uncharacterized protein</fullName>
    </submittedName>
</protein>
<dbReference type="PANTHER" id="PTHR36292:SF1">
    <property type="entry name" value="UPF0575 PROTEIN C19ORF67"/>
    <property type="match status" value="1"/>
</dbReference>
<name>A0A672FBE1_SALFA</name>
<dbReference type="PANTHER" id="PTHR36292">
    <property type="entry name" value="UPF0575 PROTEIN C19ORF67"/>
    <property type="match status" value="1"/>
</dbReference>
<reference evidence="1" key="1">
    <citation type="submission" date="2019-06" db="EMBL/GenBank/DDBJ databases">
        <authorList>
            <consortium name="Wellcome Sanger Institute Data Sharing"/>
        </authorList>
    </citation>
    <scope>NUCLEOTIDE SEQUENCE [LARGE SCALE GENOMIC DNA]</scope>
</reference>
<dbReference type="OMA" id="RATETEY"/>
<reference evidence="1" key="2">
    <citation type="submission" date="2025-08" db="UniProtKB">
        <authorList>
            <consortium name="Ensembl"/>
        </authorList>
    </citation>
    <scope>IDENTIFICATION</scope>
</reference>